<dbReference type="AlphaFoldDB" id="A0AA38P8K4"/>
<keyword evidence="2" id="KW-1133">Transmembrane helix</keyword>
<feature type="region of interest" description="Disordered" evidence="1">
    <location>
        <begin position="104"/>
        <end position="159"/>
    </location>
</feature>
<dbReference type="SMART" id="SM00513">
    <property type="entry name" value="SAP"/>
    <property type="match status" value="1"/>
</dbReference>
<accession>A0AA38P8K4</accession>
<feature type="compositionally biased region" description="Basic and acidic residues" evidence="1">
    <location>
        <begin position="68"/>
        <end position="81"/>
    </location>
</feature>
<dbReference type="GO" id="GO:0016020">
    <property type="term" value="C:membrane"/>
    <property type="evidence" value="ECO:0007669"/>
    <property type="project" value="TreeGrafter"/>
</dbReference>
<organism evidence="4 5">
    <name type="scientific">Lentinula raphanica</name>
    <dbReference type="NCBI Taxonomy" id="153919"/>
    <lineage>
        <taxon>Eukaryota</taxon>
        <taxon>Fungi</taxon>
        <taxon>Dikarya</taxon>
        <taxon>Basidiomycota</taxon>
        <taxon>Agaricomycotina</taxon>
        <taxon>Agaricomycetes</taxon>
        <taxon>Agaricomycetidae</taxon>
        <taxon>Agaricales</taxon>
        <taxon>Marasmiineae</taxon>
        <taxon>Omphalotaceae</taxon>
        <taxon>Lentinula</taxon>
    </lineage>
</organism>
<protein>
    <recommendedName>
        <fullName evidence="3">SAP domain-containing protein</fullName>
    </recommendedName>
</protein>
<evidence type="ECO:0000313" key="5">
    <source>
        <dbReference type="Proteomes" id="UP001163846"/>
    </source>
</evidence>
<feature type="compositionally biased region" description="Acidic residues" evidence="1">
    <location>
        <begin position="432"/>
        <end position="445"/>
    </location>
</feature>
<sequence>MAPVFSGSLQAKKKSELQSLASALDVSTDGTKEELQHRIKKYLETNQSELEEDHHFSGLFDRRRKRKESVPPRTRSDERSNGRRVVSMVPYEATPAKDLSDVSAFLKNPMPSPSEKGSQSSPNRRSLRSTRSSFVIADTAVDESPDEETDSAADQSLPDQIIVKRESPQRVSSMLQIVKRKQEVVVHKANQTFFQTRTFLSNARTIWTMSVLLQFLFIYISVVPWKFLHIPYTEISTSTSPDLPPVVPSRGPSSLAITIPYPPLAMFQSRMFWTILLHWFIPTVLIPGLAGILISFKPSPSKHPSAEVIPSESREITRVVRGRAHEQVEEQEEVETPPQANNTPIFDLFDPLTASIVQLAAQIAYTFPTTLGSFPLVAHTGTGPLIKSVDVIGWKWRVLLASVGVAFSFAETLTRSLTSSQPNPSTPGQQETVDDIDDAESAEVD</sequence>
<proteinExistence type="predicted"/>
<evidence type="ECO:0000259" key="3">
    <source>
        <dbReference type="PROSITE" id="PS50800"/>
    </source>
</evidence>
<keyword evidence="2" id="KW-0812">Transmembrane</keyword>
<comment type="caution">
    <text evidence="4">The sequence shown here is derived from an EMBL/GenBank/DDBJ whole genome shotgun (WGS) entry which is preliminary data.</text>
</comment>
<feature type="region of interest" description="Disordered" evidence="1">
    <location>
        <begin position="416"/>
        <end position="445"/>
    </location>
</feature>
<gene>
    <name evidence="4" type="ORF">F5878DRAFT_185097</name>
</gene>
<dbReference type="Proteomes" id="UP001163846">
    <property type="component" value="Unassembled WGS sequence"/>
</dbReference>
<feature type="compositionally biased region" description="Polar residues" evidence="1">
    <location>
        <begin position="416"/>
        <end position="431"/>
    </location>
</feature>
<dbReference type="InterPro" id="IPR038872">
    <property type="entry name" value="Put_GTT3"/>
</dbReference>
<dbReference type="EMBL" id="MU806202">
    <property type="protein sequence ID" value="KAJ3838105.1"/>
    <property type="molecule type" value="Genomic_DNA"/>
</dbReference>
<feature type="domain" description="SAP" evidence="3">
    <location>
        <begin position="9"/>
        <end position="43"/>
    </location>
</feature>
<feature type="region of interest" description="Disordered" evidence="1">
    <location>
        <begin position="43"/>
        <end position="92"/>
    </location>
</feature>
<keyword evidence="2" id="KW-0472">Membrane</keyword>
<feature type="compositionally biased region" description="Acidic residues" evidence="1">
    <location>
        <begin position="140"/>
        <end position="151"/>
    </location>
</feature>
<dbReference type="InterPro" id="IPR003034">
    <property type="entry name" value="SAP_dom"/>
</dbReference>
<feature type="compositionally biased region" description="Polar residues" evidence="1">
    <location>
        <begin position="115"/>
        <end position="133"/>
    </location>
</feature>
<reference evidence="4" key="1">
    <citation type="submission" date="2022-08" db="EMBL/GenBank/DDBJ databases">
        <authorList>
            <consortium name="DOE Joint Genome Institute"/>
            <person name="Min B."/>
            <person name="Riley R."/>
            <person name="Sierra-Patev S."/>
            <person name="Naranjo-Ortiz M."/>
            <person name="Looney B."/>
            <person name="Konkel Z."/>
            <person name="Slot J.C."/>
            <person name="Sakamoto Y."/>
            <person name="Steenwyk J.L."/>
            <person name="Rokas A."/>
            <person name="Carro J."/>
            <person name="Camarero S."/>
            <person name="Ferreira P."/>
            <person name="Molpeceres G."/>
            <person name="Ruiz-Duenas F.J."/>
            <person name="Serrano A."/>
            <person name="Henrissat B."/>
            <person name="Drula E."/>
            <person name="Hughes K.W."/>
            <person name="Mata J.L."/>
            <person name="Ishikawa N.K."/>
            <person name="Vargas-Isla R."/>
            <person name="Ushijima S."/>
            <person name="Smith C.A."/>
            <person name="Ahrendt S."/>
            <person name="Andreopoulos W."/>
            <person name="He G."/>
            <person name="Labutti K."/>
            <person name="Lipzen A."/>
            <person name="Ng V."/>
            <person name="Sandor L."/>
            <person name="Barry K."/>
            <person name="Martinez A.T."/>
            <person name="Xiao Y."/>
            <person name="Gibbons J.G."/>
            <person name="Terashima K."/>
            <person name="Hibbett D.S."/>
            <person name="Grigoriev I.V."/>
        </authorList>
    </citation>
    <scope>NUCLEOTIDE SEQUENCE</scope>
    <source>
        <strain evidence="4">TFB9207</strain>
    </source>
</reference>
<keyword evidence="5" id="KW-1185">Reference proteome</keyword>
<evidence type="ECO:0000313" key="4">
    <source>
        <dbReference type="EMBL" id="KAJ3838105.1"/>
    </source>
</evidence>
<dbReference type="Pfam" id="PF18953">
    <property type="entry name" value="SAP_new25"/>
    <property type="match status" value="1"/>
</dbReference>
<dbReference type="PROSITE" id="PS50800">
    <property type="entry name" value="SAP"/>
    <property type="match status" value="1"/>
</dbReference>
<dbReference type="PANTHER" id="PTHR41807">
    <property type="entry name" value="GLUTATHIONE TRANSFERASE 3"/>
    <property type="match status" value="1"/>
</dbReference>
<evidence type="ECO:0000256" key="1">
    <source>
        <dbReference type="SAM" id="MobiDB-lite"/>
    </source>
</evidence>
<feature type="transmembrane region" description="Helical" evidence="2">
    <location>
        <begin position="206"/>
        <end position="225"/>
    </location>
</feature>
<feature type="transmembrane region" description="Helical" evidence="2">
    <location>
        <begin position="271"/>
        <end position="296"/>
    </location>
</feature>
<evidence type="ECO:0000256" key="2">
    <source>
        <dbReference type="SAM" id="Phobius"/>
    </source>
</evidence>
<name>A0AA38P8K4_9AGAR</name>
<dbReference type="PANTHER" id="PTHR41807:SF1">
    <property type="entry name" value="GLUTATHIONE TRANSFERASE 3"/>
    <property type="match status" value="1"/>
</dbReference>